<dbReference type="GO" id="GO:0016810">
    <property type="term" value="F:hydrolase activity, acting on carbon-nitrogen (but not peptide) bonds"/>
    <property type="evidence" value="ECO:0007669"/>
    <property type="project" value="InterPro"/>
</dbReference>
<dbReference type="InterPro" id="IPR011330">
    <property type="entry name" value="Glyco_hydro/deAcase_b/a-brl"/>
</dbReference>
<dbReference type="STRING" id="1298598.JCM21714_2784"/>
<dbReference type="PANTHER" id="PTHR10587:SF133">
    <property type="entry name" value="CHITIN DEACETYLASE 1-RELATED"/>
    <property type="match status" value="1"/>
</dbReference>
<dbReference type="EMBL" id="BAVS01000015">
    <property type="protein sequence ID" value="GAE93681.1"/>
    <property type="molecule type" value="Genomic_DNA"/>
</dbReference>
<dbReference type="InterPro" id="IPR002509">
    <property type="entry name" value="NODB_dom"/>
</dbReference>
<dbReference type="SUPFAM" id="SSF88713">
    <property type="entry name" value="Glycoside hydrolase/deacetylase"/>
    <property type="match status" value="1"/>
</dbReference>
<reference evidence="4 5" key="1">
    <citation type="journal article" date="2014" name="Genome Announc.">
        <title>Draft Genome Sequence of the Boron-Tolerant and Moderately Halotolerant Bacterium Gracilibacillus boraciitolerans JCM 21714T.</title>
        <authorList>
            <person name="Ahmed I."/>
            <person name="Oshima K."/>
            <person name="Suda W."/>
            <person name="Kitamura K."/>
            <person name="Iida T."/>
            <person name="Ohmori Y."/>
            <person name="Fujiwara T."/>
            <person name="Hattori M."/>
            <person name="Ohkuma M."/>
        </authorList>
    </citation>
    <scope>NUCLEOTIDE SEQUENCE [LARGE SCALE GENOMIC DNA]</scope>
    <source>
        <strain evidence="4 5">JCM 21714</strain>
    </source>
</reference>
<dbReference type="GO" id="GO:0005975">
    <property type="term" value="P:carbohydrate metabolic process"/>
    <property type="evidence" value="ECO:0007669"/>
    <property type="project" value="InterPro"/>
</dbReference>
<dbReference type="GO" id="GO:0046872">
    <property type="term" value="F:metal ion binding"/>
    <property type="evidence" value="ECO:0007669"/>
    <property type="project" value="UniProtKB-KW"/>
</dbReference>
<accession>W4VKK3</accession>
<evidence type="ECO:0000313" key="4">
    <source>
        <dbReference type="EMBL" id="GAE93681.1"/>
    </source>
</evidence>
<protein>
    <submittedName>
        <fullName evidence="4">Polysaccharide deacetylase</fullName>
    </submittedName>
</protein>
<dbReference type="Gene3D" id="3.20.20.370">
    <property type="entry name" value="Glycoside hydrolase/deacetylase"/>
    <property type="match status" value="1"/>
</dbReference>
<dbReference type="RefSeq" id="WP_369403548.1">
    <property type="nucleotide sequence ID" value="NZ_BAVS01000015.1"/>
</dbReference>
<evidence type="ECO:0000256" key="1">
    <source>
        <dbReference type="ARBA" id="ARBA00022723"/>
    </source>
</evidence>
<proteinExistence type="predicted"/>
<evidence type="ECO:0000256" key="2">
    <source>
        <dbReference type="ARBA" id="ARBA00022801"/>
    </source>
</evidence>
<dbReference type="PROSITE" id="PS51677">
    <property type="entry name" value="NODB"/>
    <property type="match status" value="1"/>
</dbReference>
<keyword evidence="1" id="KW-0479">Metal-binding</keyword>
<keyword evidence="2" id="KW-0378">Hydrolase</keyword>
<gene>
    <name evidence="4" type="ORF">JCM21714_2784</name>
</gene>
<dbReference type="Proteomes" id="UP000019102">
    <property type="component" value="Unassembled WGS sequence"/>
</dbReference>
<dbReference type="InterPro" id="IPR050248">
    <property type="entry name" value="Polysacc_deacetylase_ArnD"/>
</dbReference>
<sequence>MGYSDVYLLRAPNGHLNEEVIQLAENHGLKVIQWSINPNDWKNPGTDKISKHILDNLSNGDIILLHASDAVKQTEKALQQVIPSIKQKKKDFLTISELITLSETKNEELKSKNK</sequence>
<dbReference type="eggNOG" id="COG0726">
    <property type="taxonomic scope" value="Bacteria"/>
</dbReference>
<dbReference type="PANTHER" id="PTHR10587">
    <property type="entry name" value="GLYCOSYL TRANSFERASE-RELATED"/>
    <property type="match status" value="1"/>
</dbReference>
<feature type="domain" description="NodB homology" evidence="3">
    <location>
        <begin position="1"/>
        <end position="95"/>
    </location>
</feature>
<organism evidence="4 5">
    <name type="scientific">Gracilibacillus boraciitolerans JCM 21714</name>
    <dbReference type="NCBI Taxonomy" id="1298598"/>
    <lineage>
        <taxon>Bacteria</taxon>
        <taxon>Bacillati</taxon>
        <taxon>Bacillota</taxon>
        <taxon>Bacilli</taxon>
        <taxon>Bacillales</taxon>
        <taxon>Bacillaceae</taxon>
        <taxon>Gracilibacillus</taxon>
    </lineage>
</organism>
<dbReference type="AlphaFoldDB" id="W4VKK3"/>
<name>W4VKK3_9BACI</name>
<evidence type="ECO:0000313" key="5">
    <source>
        <dbReference type="Proteomes" id="UP000019102"/>
    </source>
</evidence>
<keyword evidence="5" id="KW-1185">Reference proteome</keyword>
<comment type="caution">
    <text evidence="4">The sequence shown here is derived from an EMBL/GenBank/DDBJ whole genome shotgun (WGS) entry which is preliminary data.</text>
</comment>
<dbReference type="GO" id="GO:0016020">
    <property type="term" value="C:membrane"/>
    <property type="evidence" value="ECO:0007669"/>
    <property type="project" value="TreeGrafter"/>
</dbReference>
<evidence type="ECO:0000259" key="3">
    <source>
        <dbReference type="PROSITE" id="PS51677"/>
    </source>
</evidence>